<protein>
    <submittedName>
        <fullName evidence="1">Uncharacterized protein</fullName>
    </submittedName>
</protein>
<organism evidence="1 2">
    <name type="scientific">Caldithrix abyssi DSM 13497</name>
    <dbReference type="NCBI Taxonomy" id="880073"/>
    <lineage>
        <taxon>Bacteria</taxon>
        <taxon>Pseudomonadati</taxon>
        <taxon>Calditrichota</taxon>
        <taxon>Calditrichia</taxon>
        <taxon>Calditrichales</taxon>
        <taxon>Calditrichaceae</taxon>
        <taxon>Caldithrix</taxon>
    </lineage>
</organism>
<sequence length="52" mass="6255">MVTFPPFLPSTFGVLFWDLQKVSKSEKMKKIMMLKRNMAYPLTLDFQWNLKK</sequence>
<dbReference type="KEGG" id="caby:Cabys_3310"/>
<name>A0A1J1CDJ8_CALAY</name>
<dbReference type="Proteomes" id="UP000183868">
    <property type="component" value="Chromosome"/>
</dbReference>
<evidence type="ECO:0000313" key="1">
    <source>
        <dbReference type="EMBL" id="APF20058.1"/>
    </source>
</evidence>
<proteinExistence type="predicted"/>
<dbReference type="EMBL" id="CP018099">
    <property type="protein sequence ID" value="APF20058.1"/>
    <property type="molecule type" value="Genomic_DNA"/>
</dbReference>
<gene>
    <name evidence="1" type="ORF">Cabys_3310</name>
</gene>
<dbReference type="AlphaFoldDB" id="A0A1J1CDJ8"/>
<evidence type="ECO:0000313" key="2">
    <source>
        <dbReference type="Proteomes" id="UP000183868"/>
    </source>
</evidence>
<reference evidence="1 2" key="1">
    <citation type="submission" date="2016-11" db="EMBL/GenBank/DDBJ databases">
        <title>Genomic analysis of Caldithrix abyssi and proposal of a novel bacterial phylum Caldithrichaeota.</title>
        <authorList>
            <person name="Kublanov I."/>
            <person name="Sigalova O."/>
            <person name="Gavrilov S."/>
            <person name="Lebedinsky A."/>
            <person name="Ivanova N."/>
            <person name="Daum C."/>
            <person name="Reddy T."/>
            <person name="Klenk H.P."/>
            <person name="Goker M."/>
            <person name="Reva O."/>
            <person name="Miroshnichenko M."/>
            <person name="Kyprides N."/>
            <person name="Woyke T."/>
            <person name="Gelfand M."/>
        </authorList>
    </citation>
    <scope>NUCLEOTIDE SEQUENCE [LARGE SCALE GENOMIC DNA]</scope>
    <source>
        <strain evidence="1 2">LF13</strain>
    </source>
</reference>
<accession>A0A1J1CDJ8</accession>